<dbReference type="Pfam" id="PF13487">
    <property type="entry name" value="HD_5"/>
    <property type="match status" value="1"/>
</dbReference>
<dbReference type="PANTHER" id="PTHR43155:SF2">
    <property type="entry name" value="CYCLIC DI-GMP PHOSPHODIESTERASE PA4108"/>
    <property type="match status" value="1"/>
</dbReference>
<name>A0A3E1K9H2_9GAMM</name>
<feature type="domain" description="HD-GYP" evidence="1">
    <location>
        <begin position="150"/>
        <end position="346"/>
    </location>
</feature>
<dbReference type="GO" id="GO:0008081">
    <property type="term" value="F:phosphoric diester hydrolase activity"/>
    <property type="evidence" value="ECO:0007669"/>
    <property type="project" value="UniProtKB-ARBA"/>
</dbReference>
<dbReference type="Pfam" id="PF11871">
    <property type="entry name" value="DUF3391"/>
    <property type="match status" value="1"/>
</dbReference>
<dbReference type="Gene3D" id="1.10.3210.10">
    <property type="entry name" value="Hypothetical protein af1432"/>
    <property type="match status" value="1"/>
</dbReference>
<proteinExistence type="predicted"/>
<dbReference type="AlphaFoldDB" id="A0A3E1K9H2"/>
<reference evidence="2 3" key="1">
    <citation type="submission" date="2018-08" db="EMBL/GenBank/DDBJ databases">
        <title>Wenzhouxiangella salilacus sp. nov., a novel bacterium isolated from a saline lake in Xinjiang Province, China.</title>
        <authorList>
            <person name="Han S."/>
        </authorList>
    </citation>
    <scope>NUCLEOTIDE SEQUENCE [LARGE SCALE GENOMIC DNA]</scope>
    <source>
        <strain evidence="2 3">XDB06</strain>
    </source>
</reference>
<gene>
    <name evidence="2" type="ORF">DZC52_06530</name>
</gene>
<keyword evidence="3" id="KW-1185">Reference proteome</keyword>
<dbReference type="InterPro" id="IPR021812">
    <property type="entry name" value="DUF3391"/>
</dbReference>
<sequence length="419" mass="46301">MPERQSGWAFESRIDPSDLQLGHFVTRLDIPWSETRFPLQGVLVDTPRKRRWMQEHCAWVVICQERSANKWLPSRRTAVAPTTQEAASSPAPRMGGWLSLGGEVNPETLERALEIYGSLDRRVHDLAEQFRVGKGIDVGSARSVVSELAGVLEQHAAALVWLTRIKERDDYTAQHCINASILSIGLAHALDWDERKIEYAGLAGLLHDLGKLRIDSAILNKPGPLTAEEYEIIKTHTTIGHELLVEEGGLPDPVTAAVLHHHERPDGRGYPHGLARGVIPPLARLVGIVDAYDAITSQRVYDPARSHHDALGILWKQRNRQFDGPMVEAFTQYLGWVTPGTLVRLTSGQLALVLQAREGRGLLPMVRLLEPGSSGYELGGTLDLSSQRPESGDAPVRVAEVLPDGSEDVDMRLLSEVFD</sequence>
<accession>A0A3E1K9H2</accession>
<evidence type="ECO:0000313" key="3">
    <source>
        <dbReference type="Proteomes" id="UP000260351"/>
    </source>
</evidence>
<protein>
    <submittedName>
        <fullName evidence="2">HD-GYP domain-containing protein</fullName>
    </submittedName>
</protein>
<dbReference type="CDD" id="cd00077">
    <property type="entry name" value="HDc"/>
    <property type="match status" value="1"/>
</dbReference>
<dbReference type="InterPro" id="IPR037522">
    <property type="entry name" value="HD_GYP_dom"/>
</dbReference>
<evidence type="ECO:0000313" key="2">
    <source>
        <dbReference type="EMBL" id="RFF30829.1"/>
    </source>
</evidence>
<dbReference type="SUPFAM" id="SSF109604">
    <property type="entry name" value="HD-domain/PDEase-like"/>
    <property type="match status" value="1"/>
</dbReference>
<dbReference type="OrthoDB" id="9802066at2"/>
<dbReference type="RefSeq" id="WP_116650327.1">
    <property type="nucleotide sequence ID" value="NZ_QUZK01000030.1"/>
</dbReference>
<dbReference type="Proteomes" id="UP000260351">
    <property type="component" value="Unassembled WGS sequence"/>
</dbReference>
<dbReference type="PROSITE" id="PS51832">
    <property type="entry name" value="HD_GYP"/>
    <property type="match status" value="1"/>
</dbReference>
<comment type="caution">
    <text evidence="2">The sequence shown here is derived from an EMBL/GenBank/DDBJ whole genome shotgun (WGS) entry which is preliminary data.</text>
</comment>
<dbReference type="InterPro" id="IPR003607">
    <property type="entry name" value="HD/PDEase_dom"/>
</dbReference>
<dbReference type="SMART" id="SM00471">
    <property type="entry name" value="HDc"/>
    <property type="match status" value="1"/>
</dbReference>
<dbReference type="PANTHER" id="PTHR43155">
    <property type="entry name" value="CYCLIC DI-GMP PHOSPHODIESTERASE PA4108-RELATED"/>
    <property type="match status" value="1"/>
</dbReference>
<organism evidence="2 3">
    <name type="scientific">Wenzhouxiangella sediminis</name>
    <dbReference type="NCBI Taxonomy" id="1792836"/>
    <lineage>
        <taxon>Bacteria</taxon>
        <taxon>Pseudomonadati</taxon>
        <taxon>Pseudomonadota</taxon>
        <taxon>Gammaproteobacteria</taxon>
        <taxon>Chromatiales</taxon>
        <taxon>Wenzhouxiangellaceae</taxon>
        <taxon>Wenzhouxiangella</taxon>
    </lineage>
</organism>
<evidence type="ECO:0000259" key="1">
    <source>
        <dbReference type="PROSITE" id="PS51832"/>
    </source>
</evidence>
<dbReference type="EMBL" id="QUZK01000030">
    <property type="protein sequence ID" value="RFF30829.1"/>
    <property type="molecule type" value="Genomic_DNA"/>
</dbReference>